<dbReference type="HOGENOM" id="CLU_1718650_0_0_10"/>
<reference evidence="1 2" key="1">
    <citation type="submission" date="2012-02" db="EMBL/GenBank/DDBJ databases">
        <title>The Genome Sequence of Bacteroides cellulosilyticus CL02T12C19.</title>
        <authorList>
            <consortium name="The Broad Institute Genome Sequencing Platform"/>
            <person name="Earl A."/>
            <person name="Ward D."/>
            <person name="Feldgarden M."/>
            <person name="Gevers D."/>
            <person name="Zitomersky N.L."/>
            <person name="Coyne M.J."/>
            <person name="Comstock L.E."/>
            <person name="Young S.K."/>
            <person name="Zeng Q."/>
            <person name="Gargeya S."/>
            <person name="Fitzgerald M."/>
            <person name="Haas B."/>
            <person name="Abouelleil A."/>
            <person name="Alvarado L."/>
            <person name="Arachchi H.M."/>
            <person name="Berlin A."/>
            <person name="Chapman S.B."/>
            <person name="Gearin G."/>
            <person name="Goldberg J."/>
            <person name="Griggs A."/>
            <person name="Gujja S."/>
            <person name="Hansen M."/>
            <person name="Heiman D."/>
            <person name="Howarth C."/>
            <person name="Larimer J."/>
            <person name="Lui A."/>
            <person name="MacDonald P.J.P."/>
            <person name="McCowen C."/>
            <person name="Montmayeur A."/>
            <person name="Murphy C."/>
            <person name="Neiman D."/>
            <person name="Pearson M."/>
            <person name="Priest M."/>
            <person name="Roberts A."/>
            <person name="Saif S."/>
            <person name="Shea T."/>
            <person name="Sisk P."/>
            <person name="Stolte C."/>
            <person name="Sykes S."/>
            <person name="Wortman J."/>
            <person name="Nusbaum C."/>
            <person name="Birren B."/>
        </authorList>
    </citation>
    <scope>NUCLEOTIDE SEQUENCE [LARGE SCALE GENOMIC DNA]</scope>
    <source>
        <strain evidence="1 2">CL02T12C19</strain>
    </source>
</reference>
<name>I8VKA3_9BACE</name>
<dbReference type="RefSeq" id="WP_007218177.1">
    <property type="nucleotide sequence ID" value="NZ_JH724088.1"/>
</dbReference>
<dbReference type="PATRIC" id="fig|997874.3.peg.4097"/>
<gene>
    <name evidence="1" type="ORF">HMPREF1062_03998</name>
</gene>
<sequence length="160" mass="18681">MEIKKIEQPSTDSERLLDDILGDSVEMVSLRSKKKQYPVRWMKPGTMRKLTHIILKKGNDSKLSCMSASLIILNNFWKIKCFYPLHWRWFYYIKQYTDDELFPIIAAGKKKVPLQTYLMNITLLTEMKDTIMIMKKEEAITSLQGRSTEPDGKVQKTTVG</sequence>
<dbReference type="AlphaFoldDB" id="I8VKA3"/>
<evidence type="ECO:0000313" key="1">
    <source>
        <dbReference type="EMBL" id="EIY26805.1"/>
    </source>
</evidence>
<organism evidence="1 2">
    <name type="scientific">Bacteroides cellulosilyticus CL02T12C19</name>
    <dbReference type="NCBI Taxonomy" id="997874"/>
    <lineage>
        <taxon>Bacteria</taxon>
        <taxon>Pseudomonadati</taxon>
        <taxon>Bacteroidota</taxon>
        <taxon>Bacteroidia</taxon>
        <taxon>Bacteroidales</taxon>
        <taxon>Bacteroidaceae</taxon>
        <taxon>Bacteroides</taxon>
    </lineage>
</organism>
<dbReference type="EMBL" id="AGXG01000088">
    <property type="protein sequence ID" value="EIY26805.1"/>
    <property type="molecule type" value="Genomic_DNA"/>
</dbReference>
<dbReference type="Proteomes" id="UP000003741">
    <property type="component" value="Unassembled WGS sequence"/>
</dbReference>
<proteinExistence type="predicted"/>
<evidence type="ECO:0000313" key="2">
    <source>
        <dbReference type="Proteomes" id="UP000003741"/>
    </source>
</evidence>
<accession>I8VKA3</accession>
<comment type="caution">
    <text evidence="1">The sequence shown here is derived from an EMBL/GenBank/DDBJ whole genome shotgun (WGS) entry which is preliminary data.</text>
</comment>
<protein>
    <submittedName>
        <fullName evidence="1">Uncharacterized protein</fullName>
    </submittedName>
</protein>
<keyword evidence="2" id="KW-1185">Reference proteome</keyword>